<comment type="caution">
    <text evidence="1">The sequence shown here is derived from an EMBL/GenBank/DDBJ whole genome shotgun (WGS) entry which is preliminary data.</text>
</comment>
<dbReference type="AlphaFoldDB" id="A0A5J4QCY5"/>
<dbReference type="EMBL" id="SNRY01003754">
    <property type="protein sequence ID" value="KAA6319856.1"/>
    <property type="molecule type" value="Genomic_DNA"/>
</dbReference>
<sequence length="183" mass="21373">YIKQDGTITYTYSPNDLVVAGDELPKYLGNAGITTEYKGVGINITLRFLGGADYYNNTLVNRVENIDPVYNVDKRVLTGRWQERGQETQYKKLGTFQYEGESVNYPEVTRPTTRFIQKRDELDIAAVSLYYEFPHSYIEKLFMQRLRLSFYMNDIHKFSSIRVERGTQYPFARNMSFSLTTTF</sequence>
<proteinExistence type="predicted"/>
<evidence type="ECO:0008006" key="2">
    <source>
        <dbReference type="Google" id="ProtNLM"/>
    </source>
</evidence>
<name>A0A5J4QCY5_9ZZZZ</name>
<organism evidence="1">
    <name type="scientific">termite gut metagenome</name>
    <dbReference type="NCBI Taxonomy" id="433724"/>
    <lineage>
        <taxon>unclassified sequences</taxon>
        <taxon>metagenomes</taxon>
        <taxon>organismal metagenomes</taxon>
    </lineage>
</organism>
<reference evidence="1" key="1">
    <citation type="submission" date="2019-03" db="EMBL/GenBank/DDBJ databases">
        <title>Single cell metagenomics reveals metabolic interactions within the superorganism composed of flagellate Streblomastix strix and complex community of Bacteroidetes bacteria on its surface.</title>
        <authorList>
            <person name="Treitli S.C."/>
            <person name="Kolisko M."/>
            <person name="Husnik F."/>
            <person name="Keeling P."/>
            <person name="Hampl V."/>
        </authorList>
    </citation>
    <scope>NUCLEOTIDE SEQUENCE</scope>
    <source>
        <strain evidence="1">STM</strain>
    </source>
</reference>
<protein>
    <recommendedName>
        <fullName evidence="2">TonB-dependent receptor SusC</fullName>
    </recommendedName>
</protein>
<feature type="non-terminal residue" evidence="1">
    <location>
        <position position="1"/>
    </location>
</feature>
<accession>A0A5J4QCY5</accession>
<gene>
    <name evidence="1" type="ORF">EZS27_030296</name>
</gene>
<evidence type="ECO:0000313" key="1">
    <source>
        <dbReference type="EMBL" id="KAA6319856.1"/>
    </source>
</evidence>